<accession>A0A7I8IAK5</accession>
<feature type="region of interest" description="Disordered" evidence="1">
    <location>
        <begin position="26"/>
        <end position="51"/>
    </location>
</feature>
<organism evidence="2">
    <name type="scientific">Spirodela intermedia</name>
    <name type="common">Intermediate duckweed</name>
    <dbReference type="NCBI Taxonomy" id="51605"/>
    <lineage>
        <taxon>Eukaryota</taxon>
        <taxon>Viridiplantae</taxon>
        <taxon>Streptophyta</taxon>
        <taxon>Embryophyta</taxon>
        <taxon>Tracheophyta</taxon>
        <taxon>Spermatophyta</taxon>
        <taxon>Magnoliopsida</taxon>
        <taxon>Liliopsida</taxon>
        <taxon>Araceae</taxon>
        <taxon>Lemnoideae</taxon>
        <taxon>Spirodela</taxon>
    </lineage>
</organism>
<dbReference type="Proteomes" id="UP001189122">
    <property type="component" value="Unassembled WGS sequence"/>
</dbReference>
<protein>
    <submittedName>
        <fullName evidence="2">Uncharacterized protein</fullName>
    </submittedName>
</protein>
<dbReference type="EMBL" id="CACRZD030000001">
    <property type="protein sequence ID" value="CAA6654062.1"/>
    <property type="molecule type" value="Genomic_DNA"/>
</dbReference>
<dbReference type="EMBL" id="LR743588">
    <property type="protein sequence ID" value="CAA2614260.1"/>
    <property type="molecule type" value="Genomic_DNA"/>
</dbReference>
<dbReference type="AlphaFoldDB" id="A0A7I8IAK5"/>
<gene>
    <name evidence="2" type="ORF">SI7747_01000652</name>
</gene>
<feature type="compositionally biased region" description="Polar residues" evidence="1">
    <location>
        <begin position="26"/>
        <end position="40"/>
    </location>
</feature>
<evidence type="ECO:0000256" key="1">
    <source>
        <dbReference type="SAM" id="MobiDB-lite"/>
    </source>
</evidence>
<evidence type="ECO:0000313" key="2">
    <source>
        <dbReference type="EMBL" id="CAA2614260.1"/>
    </source>
</evidence>
<keyword evidence="3" id="KW-1185">Reference proteome</keyword>
<sequence length="51" mass="5963">MWVISRSSYEVQRSMKWVVESSPTVVTSRDSNPHRSSTYMRESEISTLKLL</sequence>
<evidence type="ECO:0000313" key="3">
    <source>
        <dbReference type="Proteomes" id="UP001189122"/>
    </source>
</evidence>
<proteinExistence type="predicted"/>
<reference evidence="2 3" key="1">
    <citation type="submission" date="2019-12" db="EMBL/GenBank/DDBJ databases">
        <authorList>
            <person name="Scholz U."/>
            <person name="Mascher M."/>
            <person name="Fiebig A."/>
        </authorList>
    </citation>
    <scope>NUCLEOTIDE SEQUENCE</scope>
</reference>
<name>A0A7I8IAK5_SPIIN</name>